<evidence type="ECO:0000256" key="2">
    <source>
        <dbReference type="SAM" id="Phobius"/>
    </source>
</evidence>
<keyword evidence="4" id="KW-0378">Hydrolase</keyword>
<dbReference type="GO" id="GO:0006508">
    <property type="term" value="P:proteolysis"/>
    <property type="evidence" value="ECO:0007669"/>
    <property type="project" value="UniProtKB-KW"/>
</dbReference>
<keyword evidence="2" id="KW-0812">Transmembrane</keyword>
<dbReference type="PANTHER" id="PTHR31157:SF1">
    <property type="entry name" value="SCP DOMAIN-CONTAINING PROTEIN"/>
    <property type="match status" value="1"/>
</dbReference>
<feature type="compositionally biased region" description="Basic and acidic residues" evidence="1">
    <location>
        <begin position="102"/>
        <end position="113"/>
    </location>
</feature>
<feature type="compositionally biased region" description="Low complexity" evidence="1">
    <location>
        <begin position="202"/>
        <end position="237"/>
    </location>
</feature>
<feature type="region of interest" description="Disordered" evidence="1">
    <location>
        <begin position="1"/>
        <end position="156"/>
    </location>
</feature>
<evidence type="ECO:0000256" key="1">
    <source>
        <dbReference type="SAM" id="MobiDB-lite"/>
    </source>
</evidence>
<dbReference type="SUPFAM" id="SSF55797">
    <property type="entry name" value="PR-1-like"/>
    <property type="match status" value="1"/>
</dbReference>
<comment type="caution">
    <text evidence="4">The sequence shown here is derived from an EMBL/GenBank/DDBJ whole genome shotgun (WGS) entry which is preliminary data.</text>
</comment>
<feature type="compositionally biased region" description="Low complexity" evidence="1">
    <location>
        <begin position="60"/>
        <end position="75"/>
    </location>
</feature>
<dbReference type="InterPro" id="IPR035940">
    <property type="entry name" value="CAP_sf"/>
</dbReference>
<keyword evidence="2" id="KW-0472">Membrane</keyword>
<evidence type="ECO:0000313" key="4">
    <source>
        <dbReference type="EMBL" id="RNL92610.1"/>
    </source>
</evidence>
<dbReference type="GO" id="GO:0008233">
    <property type="term" value="F:peptidase activity"/>
    <property type="evidence" value="ECO:0007669"/>
    <property type="project" value="UniProtKB-KW"/>
</dbReference>
<feature type="region of interest" description="Disordered" evidence="1">
    <location>
        <begin position="202"/>
        <end position="266"/>
    </location>
</feature>
<evidence type="ECO:0000259" key="3">
    <source>
        <dbReference type="Pfam" id="PF00188"/>
    </source>
</evidence>
<dbReference type="CDD" id="cd05379">
    <property type="entry name" value="CAP_bacterial"/>
    <property type="match status" value="1"/>
</dbReference>
<keyword evidence="5" id="KW-1185">Reference proteome</keyword>
<evidence type="ECO:0000313" key="5">
    <source>
        <dbReference type="Proteomes" id="UP000280698"/>
    </source>
</evidence>
<feature type="region of interest" description="Disordered" evidence="1">
    <location>
        <begin position="306"/>
        <end position="325"/>
    </location>
</feature>
<feature type="domain" description="SCP" evidence="3">
    <location>
        <begin position="276"/>
        <end position="390"/>
    </location>
</feature>
<gene>
    <name evidence="4" type="ORF">EFE23_22600</name>
</gene>
<name>A0ABX9WBA3_9ACTN</name>
<dbReference type="PANTHER" id="PTHR31157">
    <property type="entry name" value="SCP DOMAIN-CONTAINING PROTEIN"/>
    <property type="match status" value="1"/>
</dbReference>
<dbReference type="EMBL" id="RJLN01000083">
    <property type="protein sequence ID" value="RNL92610.1"/>
    <property type="molecule type" value="Genomic_DNA"/>
</dbReference>
<dbReference type="RefSeq" id="WP_123242938.1">
    <property type="nucleotide sequence ID" value="NZ_JAAHBY010000083.1"/>
</dbReference>
<dbReference type="Gene3D" id="3.40.33.10">
    <property type="entry name" value="CAP"/>
    <property type="match status" value="1"/>
</dbReference>
<keyword evidence="4" id="KW-0645">Protease</keyword>
<dbReference type="Pfam" id="PF00188">
    <property type="entry name" value="CAP"/>
    <property type="match status" value="1"/>
</dbReference>
<feature type="compositionally biased region" description="Polar residues" evidence="1">
    <location>
        <begin position="239"/>
        <end position="266"/>
    </location>
</feature>
<organism evidence="4 5">
    <name type="scientific">Micromonospora solifontis</name>
    <dbReference type="NCBI Taxonomy" id="2487138"/>
    <lineage>
        <taxon>Bacteria</taxon>
        <taxon>Bacillati</taxon>
        <taxon>Actinomycetota</taxon>
        <taxon>Actinomycetes</taxon>
        <taxon>Micromonosporales</taxon>
        <taxon>Micromonosporaceae</taxon>
        <taxon>Micromonospora</taxon>
    </lineage>
</organism>
<dbReference type="InterPro" id="IPR014044">
    <property type="entry name" value="CAP_dom"/>
</dbReference>
<feature type="compositionally biased region" description="Basic and acidic residues" evidence="1">
    <location>
        <begin position="76"/>
        <end position="87"/>
    </location>
</feature>
<dbReference type="Proteomes" id="UP000280698">
    <property type="component" value="Unassembled WGS sequence"/>
</dbReference>
<reference evidence="4 5" key="1">
    <citation type="submission" date="2018-11" db="EMBL/GenBank/DDBJ databases">
        <title>Micromonospora sp. PPF5-17, a new actinomycetes isolated from a hot spring soil.</title>
        <authorList>
            <person name="Thawai C."/>
        </authorList>
    </citation>
    <scope>NUCLEOTIDE SEQUENCE [LARGE SCALE GENOMIC DNA]</scope>
    <source>
        <strain evidence="4 5">PPF5-17</strain>
    </source>
</reference>
<proteinExistence type="predicted"/>
<feature type="transmembrane region" description="Helical" evidence="2">
    <location>
        <begin position="160"/>
        <end position="182"/>
    </location>
</feature>
<sequence>MYRWTDGSEPEGVSRRPEPPIDDGPTWLTDRPAPRSSYLFGDEPEQAGPDWTDAPTGVWRAGAADAPWRNAPAAPDRADHRRPDDRAGYPPLGDRTGYLTPMDDRTGYARTVDHTAAYPPFDSGERGTGEQPAAAWSPAGDEPAGEAGRHRQRRRFPRPLMIGGAAAAATLVVSLGVAALALPSSDEQTEPTSADGAIAAAPAAPGTADAPGDALVAPSPSTSPSSLRPSPTRTATPKPSRTTAPSRQLQRSTAPSSTNARTTTSNGITAELQQVVDLVNKERAKAGCKALTIDDKLMLAAQRHSQDQADHKTMSHDGSDGSDVGDRLDRVGYAWRAYGENVAWNQQTPAAVMDAWMNSPGHRANILNCSFTEIGVGVARSNGPYWTQDFGTPR</sequence>
<protein>
    <submittedName>
        <fullName evidence="4">Serine protease</fullName>
    </submittedName>
</protein>
<accession>A0ABX9WBA3</accession>
<keyword evidence="2" id="KW-1133">Transmembrane helix</keyword>